<dbReference type="Pfam" id="PF16546">
    <property type="entry name" value="SGTA_dimer"/>
    <property type="match status" value="1"/>
</dbReference>
<evidence type="ECO:0000256" key="3">
    <source>
        <dbReference type="ARBA" id="ARBA00022803"/>
    </source>
</evidence>
<dbReference type="GO" id="GO:0016020">
    <property type="term" value="C:membrane"/>
    <property type="evidence" value="ECO:0007669"/>
    <property type="project" value="TreeGrafter"/>
</dbReference>
<feature type="repeat" description="TPR" evidence="4">
    <location>
        <begin position="153"/>
        <end position="186"/>
    </location>
</feature>
<protein>
    <recommendedName>
        <fullName evidence="6">SGTA homodimerisation domain-containing protein</fullName>
    </recommendedName>
</protein>
<evidence type="ECO:0000256" key="5">
    <source>
        <dbReference type="SAM" id="MobiDB-lite"/>
    </source>
</evidence>
<feature type="region of interest" description="Disordered" evidence="5">
    <location>
        <begin position="278"/>
        <end position="314"/>
    </location>
</feature>
<feature type="domain" description="SGTA homodimerisation" evidence="6">
    <location>
        <begin position="6"/>
        <end position="52"/>
    </location>
</feature>
<sequence length="314" mass="34091">MSDTARKLVYAIIQFLKSQLRDGVLSSESAEGVEVGIQCLEAAYNIGTSEPSLDASCILLDVFQKYLAEHQEAQREASVEEKAAAEALKTEGNAHMSGHKFHEAVACYTKAIKLDPKNAVYYCNRAAASNKLTHYESAIQDCKTALKYDPTYSKAYGRLGLAYASLNQHQEAVNYYKKALELEPGNESYKSNLKLAEDSLNSSSAVPPTSVPLPFQNLDLATIFTNPNLLNMASQMLANPSMQSMMSNILSGNLNHEGPAGIDVLLQASQQLAQQMENENPALVEELRRHMGGEQSGSQDGPPGPTNPDSKADS</sequence>
<dbReference type="InterPro" id="IPR019734">
    <property type="entry name" value="TPR_rpt"/>
</dbReference>
<evidence type="ECO:0000256" key="1">
    <source>
        <dbReference type="ARBA" id="ARBA00008175"/>
    </source>
</evidence>
<evidence type="ECO:0000256" key="4">
    <source>
        <dbReference type="PROSITE-ProRule" id="PRU00339"/>
    </source>
</evidence>
<reference evidence="7" key="1">
    <citation type="submission" date="2015-11" db="EMBL/GenBank/DDBJ databases">
        <title>De novo transcriptome assembly of four potential Pierce s Disease insect vectors from Arizona vineyards.</title>
        <authorList>
            <person name="Tassone E.E."/>
        </authorList>
    </citation>
    <scope>NUCLEOTIDE SEQUENCE</scope>
</reference>
<keyword evidence="2" id="KW-0677">Repeat</keyword>
<dbReference type="PROSITE" id="PS50005">
    <property type="entry name" value="TPR"/>
    <property type="match status" value="2"/>
</dbReference>
<comment type="similarity">
    <text evidence="1">Belongs to the SGT family.</text>
</comment>
<dbReference type="Gene3D" id="1.25.40.10">
    <property type="entry name" value="Tetratricopeptide repeat domain"/>
    <property type="match status" value="1"/>
</dbReference>
<dbReference type="GO" id="GO:0072380">
    <property type="term" value="C:TRC complex"/>
    <property type="evidence" value="ECO:0007669"/>
    <property type="project" value="TreeGrafter"/>
</dbReference>
<dbReference type="SUPFAM" id="SSF48452">
    <property type="entry name" value="TPR-like"/>
    <property type="match status" value="1"/>
</dbReference>
<dbReference type="GO" id="GO:0006620">
    <property type="term" value="P:post-translational protein targeting to endoplasmic reticulum membrane"/>
    <property type="evidence" value="ECO:0007669"/>
    <property type="project" value="TreeGrafter"/>
</dbReference>
<evidence type="ECO:0000256" key="2">
    <source>
        <dbReference type="ARBA" id="ARBA00022737"/>
    </source>
</evidence>
<dbReference type="PANTHER" id="PTHR45831:SF2">
    <property type="entry name" value="LD24721P"/>
    <property type="match status" value="1"/>
</dbReference>
<dbReference type="InterPro" id="IPR011990">
    <property type="entry name" value="TPR-like_helical_dom_sf"/>
</dbReference>
<keyword evidence="3 4" id="KW-0802">TPR repeat</keyword>
<dbReference type="Gene3D" id="1.20.5.420">
    <property type="entry name" value="Immunoglobulin FC, subunit C"/>
    <property type="match status" value="1"/>
</dbReference>
<dbReference type="PANTHER" id="PTHR45831">
    <property type="entry name" value="LD24721P"/>
    <property type="match status" value="1"/>
</dbReference>
<feature type="repeat" description="TPR" evidence="4">
    <location>
        <begin position="85"/>
        <end position="118"/>
    </location>
</feature>
<dbReference type="GO" id="GO:0060090">
    <property type="term" value="F:molecular adaptor activity"/>
    <property type="evidence" value="ECO:0007669"/>
    <property type="project" value="TreeGrafter"/>
</dbReference>
<accession>A0A1B6FH02</accession>
<organism evidence="7">
    <name type="scientific">Cuerna arida</name>
    <dbReference type="NCBI Taxonomy" id="1464854"/>
    <lineage>
        <taxon>Eukaryota</taxon>
        <taxon>Metazoa</taxon>
        <taxon>Ecdysozoa</taxon>
        <taxon>Arthropoda</taxon>
        <taxon>Hexapoda</taxon>
        <taxon>Insecta</taxon>
        <taxon>Pterygota</taxon>
        <taxon>Neoptera</taxon>
        <taxon>Paraneoptera</taxon>
        <taxon>Hemiptera</taxon>
        <taxon>Auchenorrhyncha</taxon>
        <taxon>Membracoidea</taxon>
        <taxon>Cicadellidae</taxon>
        <taxon>Cicadellinae</taxon>
        <taxon>Proconiini</taxon>
        <taxon>Cuerna</taxon>
    </lineage>
</organism>
<dbReference type="PROSITE" id="PS50293">
    <property type="entry name" value="TPR_REGION"/>
    <property type="match status" value="1"/>
</dbReference>
<dbReference type="EMBL" id="GECZ01020283">
    <property type="protein sequence ID" value="JAS49486.1"/>
    <property type="molecule type" value="Transcribed_RNA"/>
</dbReference>
<proteinExistence type="inferred from homology"/>
<evidence type="ECO:0000259" key="6">
    <source>
        <dbReference type="Pfam" id="PF16546"/>
    </source>
</evidence>
<dbReference type="SMART" id="SM00028">
    <property type="entry name" value="TPR"/>
    <property type="match status" value="3"/>
</dbReference>
<name>A0A1B6FH02_9HEMI</name>
<dbReference type="Pfam" id="PF13414">
    <property type="entry name" value="TPR_11"/>
    <property type="match status" value="1"/>
</dbReference>
<dbReference type="AlphaFoldDB" id="A0A1B6FH02"/>
<dbReference type="InterPro" id="IPR032374">
    <property type="entry name" value="SGTA_dimer"/>
</dbReference>
<gene>
    <name evidence="7" type="ORF">g.21665</name>
</gene>
<dbReference type="InterPro" id="IPR047150">
    <property type="entry name" value="SGT"/>
</dbReference>
<dbReference type="Pfam" id="PF00515">
    <property type="entry name" value="TPR_1"/>
    <property type="match status" value="1"/>
</dbReference>
<evidence type="ECO:0000313" key="7">
    <source>
        <dbReference type="EMBL" id="JAS49486.1"/>
    </source>
</evidence>